<feature type="signal peptide" evidence="1">
    <location>
        <begin position="1"/>
        <end position="32"/>
    </location>
</feature>
<protein>
    <submittedName>
        <fullName evidence="2">Uncharacterized protein</fullName>
    </submittedName>
</protein>
<keyword evidence="3" id="KW-1185">Reference proteome</keyword>
<gene>
    <name evidence="2" type="ORF">SAMN05660845_1560</name>
</gene>
<dbReference type="Proteomes" id="UP000199604">
    <property type="component" value="Unassembled WGS sequence"/>
</dbReference>
<evidence type="ECO:0000313" key="2">
    <source>
        <dbReference type="EMBL" id="SFB09401.1"/>
    </source>
</evidence>
<organism evidence="2 3">
    <name type="scientific">Flavobacterium swingsii</name>
    <dbReference type="NCBI Taxonomy" id="498292"/>
    <lineage>
        <taxon>Bacteria</taxon>
        <taxon>Pseudomonadati</taxon>
        <taxon>Bacteroidota</taxon>
        <taxon>Flavobacteriia</taxon>
        <taxon>Flavobacteriales</taxon>
        <taxon>Flavobacteriaceae</taxon>
        <taxon>Flavobacterium</taxon>
    </lineage>
</organism>
<sequence length="312" mass="34140">MEINLYIREKNMKTRQILLTSLLILSFSFTNAQDVQSDEFAVSGGQGAAGVTTGTGFNTFYGFKSGTEKSELNTFIGALSGSGSSSTSSDFFGYQSGLSSEGKGNLFLGTNSGASSNGNENILIGQNTGFGLIGSKNILIGPQISEYQLDNNLIIDNGIDKNPLIWGDFEKNQLKFHAKVGVGYAFENYPTYAGGVDVSKYNLFVKGGILTEEVRVNLKINWADYVFNKDYKLATLSEVEKHIQQNGHLKNVPSAKEVAANGIEVGQIINIQQEKIEELTLYIIDQNKTNEKQSKEIEELKVLVKSLVEKNK</sequence>
<accession>A0A1I0Y7X5</accession>
<reference evidence="3" key="1">
    <citation type="submission" date="2016-10" db="EMBL/GenBank/DDBJ databases">
        <authorList>
            <person name="Varghese N."/>
            <person name="Submissions S."/>
        </authorList>
    </citation>
    <scope>NUCLEOTIDE SEQUENCE [LARGE SCALE GENOMIC DNA]</scope>
    <source>
        <strain evidence="3">DSM 21789</strain>
    </source>
</reference>
<feature type="chain" id="PRO_5011772747" evidence="1">
    <location>
        <begin position="33"/>
        <end position="312"/>
    </location>
</feature>
<dbReference type="STRING" id="498292.SAMN05660845_1560"/>
<dbReference type="AlphaFoldDB" id="A0A1I0Y7X5"/>
<dbReference type="EMBL" id="FOJT01000004">
    <property type="protein sequence ID" value="SFB09401.1"/>
    <property type="molecule type" value="Genomic_DNA"/>
</dbReference>
<evidence type="ECO:0000313" key="3">
    <source>
        <dbReference type="Proteomes" id="UP000199604"/>
    </source>
</evidence>
<evidence type="ECO:0000256" key="1">
    <source>
        <dbReference type="SAM" id="SignalP"/>
    </source>
</evidence>
<keyword evidence="1" id="KW-0732">Signal</keyword>
<name>A0A1I0Y7X5_9FLAO</name>
<proteinExistence type="predicted"/>